<dbReference type="PRINTS" id="PR00932">
    <property type="entry name" value="AMINO1PTASE"/>
</dbReference>
<evidence type="ECO:0000256" key="5">
    <source>
        <dbReference type="ARBA" id="ARBA00022723"/>
    </source>
</evidence>
<dbReference type="PANTHER" id="PTHR28570:SF3">
    <property type="entry name" value="ASPARTYL AMINOPEPTIDASE"/>
    <property type="match status" value="1"/>
</dbReference>
<evidence type="ECO:0000313" key="11">
    <source>
        <dbReference type="EMBL" id="HIR93740.1"/>
    </source>
</evidence>
<dbReference type="InterPro" id="IPR023358">
    <property type="entry name" value="Peptidase_M18_dom2"/>
</dbReference>
<keyword evidence="7 9" id="KW-0862">Zinc</keyword>
<evidence type="ECO:0000256" key="1">
    <source>
        <dbReference type="ARBA" id="ARBA00001947"/>
    </source>
</evidence>
<evidence type="ECO:0000256" key="2">
    <source>
        <dbReference type="ARBA" id="ARBA00008290"/>
    </source>
</evidence>
<dbReference type="Pfam" id="PF02127">
    <property type="entry name" value="Peptidase_M18"/>
    <property type="match status" value="1"/>
</dbReference>
<dbReference type="EMBL" id="DVHU01000090">
    <property type="protein sequence ID" value="HIR93740.1"/>
    <property type="molecule type" value="Genomic_DNA"/>
</dbReference>
<dbReference type="PANTHER" id="PTHR28570">
    <property type="entry name" value="ASPARTYL AMINOPEPTIDASE"/>
    <property type="match status" value="1"/>
</dbReference>
<proteinExistence type="inferred from homology"/>
<reference evidence="11" key="2">
    <citation type="journal article" date="2021" name="PeerJ">
        <title>Extensive microbial diversity within the chicken gut microbiome revealed by metagenomics and culture.</title>
        <authorList>
            <person name="Gilroy R."/>
            <person name="Ravi A."/>
            <person name="Getino M."/>
            <person name="Pursley I."/>
            <person name="Horton D.L."/>
            <person name="Alikhan N.F."/>
            <person name="Baker D."/>
            <person name="Gharbi K."/>
            <person name="Hall N."/>
            <person name="Watson M."/>
            <person name="Adriaenssens E.M."/>
            <person name="Foster-Nyarko E."/>
            <person name="Jarju S."/>
            <person name="Secka A."/>
            <person name="Antonio M."/>
            <person name="Oren A."/>
            <person name="Chaudhuri R.R."/>
            <person name="La Ragione R."/>
            <person name="Hildebrand F."/>
            <person name="Pallen M.J."/>
        </authorList>
    </citation>
    <scope>NUCLEOTIDE SEQUENCE</scope>
    <source>
        <strain evidence="11">ChiSxjej1B13-7041</strain>
    </source>
</reference>
<name>A0A9D1EKK0_9FIRM</name>
<comment type="caution">
    <text evidence="11">The sequence shown here is derived from an EMBL/GenBank/DDBJ whole genome shotgun (WGS) entry which is preliminary data.</text>
</comment>
<protein>
    <recommendedName>
        <fullName evidence="10">M18 family aminopeptidase</fullName>
        <ecNumber evidence="10">3.4.11.-</ecNumber>
    </recommendedName>
</protein>
<reference evidence="11" key="1">
    <citation type="submission" date="2020-10" db="EMBL/GenBank/DDBJ databases">
        <authorList>
            <person name="Gilroy R."/>
        </authorList>
    </citation>
    <scope>NUCLEOTIDE SEQUENCE</scope>
    <source>
        <strain evidence="11">ChiSxjej1B13-7041</strain>
    </source>
</reference>
<accession>A0A9D1EKK0</accession>
<evidence type="ECO:0000256" key="7">
    <source>
        <dbReference type="ARBA" id="ARBA00022833"/>
    </source>
</evidence>
<evidence type="ECO:0000256" key="10">
    <source>
        <dbReference type="RuleBase" id="RU004387"/>
    </source>
</evidence>
<dbReference type="SUPFAM" id="SSF101821">
    <property type="entry name" value="Aminopeptidase/glucanase lid domain"/>
    <property type="match status" value="1"/>
</dbReference>
<keyword evidence="5 9" id="KW-0479">Metal-binding</keyword>
<gene>
    <name evidence="11" type="ORF">IAB98_10020</name>
</gene>
<dbReference type="GO" id="GO:0008237">
    <property type="term" value="F:metallopeptidase activity"/>
    <property type="evidence" value="ECO:0007669"/>
    <property type="project" value="UniProtKB-KW"/>
</dbReference>
<evidence type="ECO:0000256" key="8">
    <source>
        <dbReference type="ARBA" id="ARBA00023049"/>
    </source>
</evidence>
<dbReference type="Gene3D" id="2.30.250.10">
    <property type="entry name" value="Aminopeptidase i, Domain 2"/>
    <property type="match status" value="1"/>
</dbReference>
<evidence type="ECO:0000256" key="6">
    <source>
        <dbReference type="ARBA" id="ARBA00022801"/>
    </source>
</evidence>
<dbReference type="Proteomes" id="UP000886841">
    <property type="component" value="Unassembled WGS sequence"/>
</dbReference>
<dbReference type="GO" id="GO:0004177">
    <property type="term" value="F:aminopeptidase activity"/>
    <property type="evidence" value="ECO:0007669"/>
    <property type="project" value="UniProtKB-KW"/>
</dbReference>
<dbReference type="GO" id="GO:0008270">
    <property type="term" value="F:zinc ion binding"/>
    <property type="evidence" value="ECO:0007669"/>
    <property type="project" value="InterPro"/>
</dbReference>
<dbReference type="InterPro" id="IPR001948">
    <property type="entry name" value="Peptidase_M18"/>
</dbReference>
<keyword evidence="8 9" id="KW-0482">Metalloprotease</keyword>
<dbReference type="SUPFAM" id="SSF53187">
    <property type="entry name" value="Zn-dependent exopeptidases"/>
    <property type="match status" value="1"/>
</dbReference>
<dbReference type="EC" id="3.4.11.-" evidence="10"/>
<evidence type="ECO:0000256" key="4">
    <source>
        <dbReference type="ARBA" id="ARBA00022670"/>
    </source>
</evidence>
<keyword evidence="3 9" id="KW-0031">Aminopeptidase</keyword>
<keyword evidence="4 9" id="KW-0645">Protease</keyword>
<dbReference type="GO" id="GO:0006508">
    <property type="term" value="P:proteolysis"/>
    <property type="evidence" value="ECO:0007669"/>
    <property type="project" value="UniProtKB-KW"/>
</dbReference>
<comment type="similarity">
    <text evidence="2 9">Belongs to the peptidase M18 family.</text>
</comment>
<evidence type="ECO:0000256" key="3">
    <source>
        <dbReference type="ARBA" id="ARBA00022438"/>
    </source>
</evidence>
<evidence type="ECO:0000313" key="12">
    <source>
        <dbReference type="Proteomes" id="UP000886841"/>
    </source>
</evidence>
<dbReference type="Gene3D" id="3.40.630.10">
    <property type="entry name" value="Zn peptidases"/>
    <property type="match status" value="1"/>
</dbReference>
<dbReference type="CDD" id="cd05658">
    <property type="entry name" value="M18_DAP"/>
    <property type="match status" value="1"/>
</dbReference>
<sequence>MREEGRTAAALLEFISKSPSCYHVAANMSDILEKAGFSRLFEEDTWSLAPGGKYYVTRGGSSLIAVALPRERVSGFQIAASHSDSPALKVKEKGEISVDGRYVKLSVERYGGMIMSSWLDRPLSLAGRIWLEREGRLESRLFCADRDLLLIPSLAIHMDRKVNEGHSYNVRKDLQPLFSMTGEKSLSQVIAEEAGLKPEELAGCDLFLYNRMGGSIWGAQESFLSSPRLDDQQCAWASLEGFLKGEGSPGRVMVYCVFDNEEVGSGTRQGAGSTFLRDVLERVVAALGGSREDYLRAVAKSFLISADNAHGVHPNQGDKADDTSRPYLNGGPVIKYSANQKYTTDGATGAVFAALCRRAGVPCQVFHNRPDMEGGSTLGNISAQQVPIPSVDVGLPQLAMHSAYETAGVQDTAWLVQVFAKFFSCPVCGERDGSYRLEF</sequence>
<comment type="cofactor">
    <cofactor evidence="1 10">
        <name>Zn(2+)</name>
        <dbReference type="ChEBI" id="CHEBI:29105"/>
    </cofactor>
</comment>
<dbReference type="NCBIfam" id="NF002759">
    <property type="entry name" value="PRK02813.1"/>
    <property type="match status" value="1"/>
</dbReference>
<dbReference type="AlphaFoldDB" id="A0A9D1EKK0"/>
<keyword evidence="6 9" id="KW-0378">Hydrolase</keyword>
<organism evidence="11 12">
    <name type="scientific">Candidatus Egerieimonas intestinavium</name>
    <dbReference type="NCBI Taxonomy" id="2840777"/>
    <lineage>
        <taxon>Bacteria</taxon>
        <taxon>Bacillati</taxon>
        <taxon>Bacillota</taxon>
        <taxon>Clostridia</taxon>
        <taxon>Lachnospirales</taxon>
        <taxon>Lachnospiraceae</taxon>
        <taxon>Lachnospiraceae incertae sedis</taxon>
        <taxon>Candidatus Egerieimonas</taxon>
    </lineage>
</organism>
<dbReference type="GO" id="GO:0005737">
    <property type="term" value="C:cytoplasm"/>
    <property type="evidence" value="ECO:0007669"/>
    <property type="project" value="UniProtKB-ARBA"/>
</dbReference>
<evidence type="ECO:0000256" key="9">
    <source>
        <dbReference type="RuleBase" id="RU004386"/>
    </source>
</evidence>